<name>A0A0L8IAM4_OCTBM</name>
<feature type="non-terminal residue" evidence="3">
    <location>
        <position position="1"/>
    </location>
</feature>
<dbReference type="PRINTS" id="PR00014">
    <property type="entry name" value="FNTYPEIII"/>
</dbReference>
<dbReference type="PANTHER" id="PTHR14340">
    <property type="entry name" value="MICROFIBRIL-ASSOCIATED GLYCOPROTEIN 3"/>
    <property type="match status" value="1"/>
</dbReference>
<dbReference type="InterPro" id="IPR036116">
    <property type="entry name" value="FN3_sf"/>
</dbReference>
<evidence type="ECO:0000259" key="2">
    <source>
        <dbReference type="PROSITE" id="PS50853"/>
    </source>
</evidence>
<evidence type="ECO:0000313" key="3">
    <source>
        <dbReference type="EMBL" id="KOF98459.1"/>
    </source>
</evidence>
<dbReference type="PANTHER" id="PTHR14340:SF9">
    <property type="entry name" value="FIBRONECTIN TYPE-III DOMAIN-CONTAINING PROTEIN"/>
    <property type="match status" value="1"/>
</dbReference>
<dbReference type="InterPro" id="IPR013783">
    <property type="entry name" value="Ig-like_fold"/>
</dbReference>
<reference evidence="3" key="1">
    <citation type="submission" date="2015-07" db="EMBL/GenBank/DDBJ databases">
        <title>MeaNS - Measles Nucleotide Surveillance Program.</title>
        <authorList>
            <person name="Tran T."/>
            <person name="Druce J."/>
        </authorList>
    </citation>
    <scope>NUCLEOTIDE SEQUENCE</scope>
    <source>
        <strain evidence="3">UCB-OBI-ISO-001</strain>
        <tissue evidence="3">Gonad</tissue>
    </source>
</reference>
<dbReference type="STRING" id="37653.A0A0L8IAM4"/>
<feature type="domain" description="Fibronectin type-III" evidence="2">
    <location>
        <begin position="20"/>
        <end position="114"/>
    </location>
</feature>
<accession>A0A0L8IAM4</accession>
<proteinExistence type="predicted"/>
<sequence length="221" mass="24659">FYVAYIAHSLTSCLTGKPSAPRDLDVSEVGADFVTLKWSAPKSDGGKAINAYSIEKRDMTRMIWVHVTDVKPGLRDYTLKKLLEGRNYQFRISATNEEGEGPFAQSDIISCEKPPEKPDIPSGSLQPCHVTESSVTMDWLPPYYDGGSRLLYYILEIKESDSDKWLEVTRTLDTSCLIRGLFEGMEYDFRVSAVNAIGASRPLPTEKPVIPTRQSGIIKDS</sequence>
<dbReference type="SUPFAM" id="SSF49265">
    <property type="entry name" value="Fibronectin type III"/>
    <property type="match status" value="1"/>
</dbReference>
<dbReference type="PROSITE" id="PS50853">
    <property type="entry name" value="FN3"/>
    <property type="match status" value="2"/>
</dbReference>
<dbReference type="SMART" id="SM00060">
    <property type="entry name" value="FN3"/>
    <property type="match status" value="2"/>
</dbReference>
<dbReference type="Pfam" id="PF00041">
    <property type="entry name" value="fn3"/>
    <property type="match status" value="2"/>
</dbReference>
<dbReference type="CDD" id="cd00063">
    <property type="entry name" value="FN3"/>
    <property type="match status" value="2"/>
</dbReference>
<dbReference type="Gene3D" id="2.60.40.10">
    <property type="entry name" value="Immunoglobulins"/>
    <property type="match status" value="2"/>
</dbReference>
<organism evidence="3">
    <name type="scientific">Octopus bimaculoides</name>
    <name type="common">California two-spotted octopus</name>
    <dbReference type="NCBI Taxonomy" id="37653"/>
    <lineage>
        <taxon>Eukaryota</taxon>
        <taxon>Metazoa</taxon>
        <taxon>Spiralia</taxon>
        <taxon>Lophotrochozoa</taxon>
        <taxon>Mollusca</taxon>
        <taxon>Cephalopoda</taxon>
        <taxon>Coleoidea</taxon>
        <taxon>Octopodiformes</taxon>
        <taxon>Octopoda</taxon>
        <taxon>Incirrata</taxon>
        <taxon>Octopodidae</taxon>
        <taxon>Octopus</taxon>
    </lineage>
</organism>
<evidence type="ECO:0000256" key="1">
    <source>
        <dbReference type="ARBA" id="ARBA00023319"/>
    </source>
</evidence>
<dbReference type="GO" id="GO:0030017">
    <property type="term" value="C:sarcomere"/>
    <property type="evidence" value="ECO:0007669"/>
    <property type="project" value="UniProtKB-ARBA"/>
</dbReference>
<dbReference type="FunFam" id="2.60.40.10:FF:000056">
    <property type="entry name" value="twitchin isoform X4"/>
    <property type="match status" value="1"/>
</dbReference>
<feature type="domain" description="Fibronectin type-III" evidence="2">
    <location>
        <begin position="121"/>
        <end position="215"/>
    </location>
</feature>
<protein>
    <recommendedName>
        <fullName evidence="2">Fibronectin type-III domain-containing protein</fullName>
    </recommendedName>
</protein>
<keyword evidence="1" id="KW-0393">Immunoglobulin domain</keyword>
<dbReference type="EMBL" id="KQ416137">
    <property type="protein sequence ID" value="KOF98459.1"/>
    <property type="molecule type" value="Genomic_DNA"/>
</dbReference>
<dbReference type="InterPro" id="IPR003961">
    <property type="entry name" value="FN3_dom"/>
</dbReference>
<gene>
    <name evidence="3" type="ORF">OCBIM_22025082mg</name>
</gene>
<dbReference type="AlphaFoldDB" id="A0A0L8IAM4"/>